<keyword evidence="1" id="KW-0812">Transmembrane</keyword>
<dbReference type="HOGENOM" id="CLU_2523679_0_0_6"/>
<dbReference type="RefSeq" id="WP_005372041.1">
    <property type="nucleotide sequence ID" value="NZ_CM001475.1"/>
</dbReference>
<name>H8GQL3_METAL</name>
<dbReference type="STRING" id="686340.Metal_2083"/>
<reference evidence="2 3" key="1">
    <citation type="journal article" date="2013" name="Genome Announc.">
        <title>Genome Sequence of the Obligate Gammaproteobacterial Methanotroph Methylomicrobium album Strain BG8.</title>
        <authorList>
            <person name="Kits K.D."/>
            <person name="Kalyuzhnaya M.G."/>
            <person name="Klotz M.G."/>
            <person name="Jetten M.S."/>
            <person name="Op den Camp H.J."/>
            <person name="Vuilleumier S."/>
            <person name="Bringel F."/>
            <person name="Dispirito A.A."/>
            <person name="Murrell J.C."/>
            <person name="Bruce D."/>
            <person name="Cheng J.F."/>
            <person name="Copeland A."/>
            <person name="Goodwin L."/>
            <person name="Hauser L."/>
            <person name="Lajus A."/>
            <person name="Land M.L."/>
            <person name="Lapidus A."/>
            <person name="Lucas S."/>
            <person name="Medigue C."/>
            <person name="Pitluck S."/>
            <person name="Woyke T."/>
            <person name="Zeytun A."/>
            <person name="Stein L.Y."/>
        </authorList>
    </citation>
    <scope>NUCLEOTIDE SEQUENCE [LARGE SCALE GENOMIC DNA]</scope>
    <source>
        <strain evidence="2 3">BG8</strain>
    </source>
</reference>
<protein>
    <submittedName>
        <fullName evidence="2">Uncharacterized protein</fullName>
    </submittedName>
</protein>
<dbReference type="AlphaFoldDB" id="H8GQL3"/>
<proteinExistence type="predicted"/>
<dbReference type="EMBL" id="CM001475">
    <property type="protein sequence ID" value="EIC29840.1"/>
    <property type="molecule type" value="Genomic_DNA"/>
</dbReference>
<gene>
    <name evidence="2" type="ORF">Metal_2083</name>
</gene>
<keyword evidence="1" id="KW-1133">Transmembrane helix</keyword>
<sequence>MYLCLHQASGLLTATEVAAPIDCPASDFLAVNSTVLADTLTMSQLFQSYFAFDPALFESLVGYSILSFIGGLAIGLVIKLMQTV</sequence>
<feature type="transmembrane region" description="Helical" evidence="1">
    <location>
        <begin position="60"/>
        <end position="78"/>
    </location>
</feature>
<accession>H8GQL3</accession>
<dbReference type="Proteomes" id="UP000005090">
    <property type="component" value="Chromosome"/>
</dbReference>
<keyword evidence="3" id="KW-1185">Reference proteome</keyword>
<keyword evidence="1" id="KW-0472">Membrane</keyword>
<organism evidence="2 3">
    <name type="scientific">Methylomicrobium album BG8</name>
    <dbReference type="NCBI Taxonomy" id="686340"/>
    <lineage>
        <taxon>Bacteria</taxon>
        <taxon>Pseudomonadati</taxon>
        <taxon>Pseudomonadota</taxon>
        <taxon>Gammaproteobacteria</taxon>
        <taxon>Methylococcales</taxon>
        <taxon>Methylococcaceae</taxon>
        <taxon>Methylomicrobium</taxon>
    </lineage>
</organism>
<evidence type="ECO:0000313" key="2">
    <source>
        <dbReference type="EMBL" id="EIC29840.1"/>
    </source>
</evidence>
<evidence type="ECO:0000313" key="3">
    <source>
        <dbReference type="Proteomes" id="UP000005090"/>
    </source>
</evidence>
<evidence type="ECO:0000256" key="1">
    <source>
        <dbReference type="SAM" id="Phobius"/>
    </source>
</evidence>